<evidence type="ECO:0000313" key="3">
    <source>
        <dbReference type="Proteomes" id="UP000274504"/>
    </source>
</evidence>
<reference evidence="4" key="1">
    <citation type="submission" date="2017-02" db="UniProtKB">
        <authorList>
            <consortium name="WormBaseParasite"/>
        </authorList>
    </citation>
    <scope>IDENTIFICATION</scope>
</reference>
<dbReference type="Proteomes" id="UP000274504">
    <property type="component" value="Unassembled WGS sequence"/>
</dbReference>
<proteinExistence type="predicted"/>
<accession>A0A0R3SAY5</accession>
<dbReference type="WBParaSite" id="HDID_0000156601-mRNA-1">
    <property type="protein sequence ID" value="HDID_0000156601-mRNA-1"/>
    <property type="gene ID" value="HDID_0000156601"/>
</dbReference>
<name>A0A0R3SAY5_HYMDI</name>
<evidence type="ECO:0000256" key="1">
    <source>
        <dbReference type="SAM" id="MobiDB-lite"/>
    </source>
</evidence>
<dbReference type="EMBL" id="UYSG01000302">
    <property type="protein sequence ID" value="VDL19028.1"/>
    <property type="molecule type" value="Genomic_DNA"/>
</dbReference>
<evidence type="ECO:0000313" key="4">
    <source>
        <dbReference type="WBParaSite" id="HDID_0000156601-mRNA-1"/>
    </source>
</evidence>
<feature type="region of interest" description="Disordered" evidence="1">
    <location>
        <begin position="1"/>
        <end position="20"/>
    </location>
</feature>
<feature type="compositionally biased region" description="Acidic residues" evidence="1">
    <location>
        <begin position="45"/>
        <end position="66"/>
    </location>
</feature>
<sequence length="83" mass="9727">MLEFEEKPEGEEGEFLEVPANEEVFDGDNIHDEGGYGNQDHEEIQESDNEQCDEEYFGYEEQEDEINGQTPEAYNRNNDMEQE</sequence>
<feature type="compositionally biased region" description="Polar residues" evidence="1">
    <location>
        <begin position="67"/>
        <end position="77"/>
    </location>
</feature>
<organism evidence="4">
    <name type="scientific">Hymenolepis diminuta</name>
    <name type="common">Rat tapeworm</name>
    <dbReference type="NCBI Taxonomy" id="6216"/>
    <lineage>
        <taxon>Eukaryota</taxon>
        <taxon>Metazoa</taxon>
        <taxon>Spiralia</taxon>
        <taxon>Lophotrochozoa</taxon>
        <taxon>Platyhelminthes</taxon>
        <taxon>Cestoda</taxon>
        <taxon>Eucestoda</taxon>
        <taxon>Cyclophyllidea</taxon>
        <taxon>Hymenolepididae</taxon>
        <taxon>Hymenolepis</taxon>
    </lineage>
</organism>
<evidence type="ECO:0000313" key="2">
    <source>
        <dbReference type="EMBL" id="VDL19028.1"/>
    </source>
</evidence>
<feature type="compositionally biased region" description="Basic and acidic residues" evidence="1">
    <location>
        <begin position="28"/>
        <end position="44"/>
    </location>
</feature>
<feature type="region of interest" description="Disordered" evidence="1">
    <location>
        <begin position="25"/>
        <end position="83"/>
    </location>
</feature>
<protein>
    <submittedName>
        <fullName evidence="2 4">Uncharacterized protein</fullName>
    </submittedName>
</protein>
<gene>
    <name evidence="2" type="ORF">HDID_LOCUS1567</name>
</gene>
<reference evidence="2 3" key="2">
    <citation type="submission" date="2018-11" db="EMBL/GenBank/DDBJ databases">
        <authorList>
            <consortium name="Pathogen Informatics"/>
        </authorList>
    </citation>
    <scope>NUCLEOTIDE SEQUENCE [LARGE SCALE GENOMIC DNA]</scope>
</reference>
<dbReference type="AlphaFoldDB" id="A0A0R3SAY5"/>